<dbReference type="InterPro" id="IPR013656">
    <property type="entry name" value="PAS_4"/>
</dbReference>
<feature type="domain" description="PAS" evidence="15">
    <location>
        <begin position="247"/>
        <end position="318"/>
    </location>
</feature>
<dbReference type="Gene3D" id="6.10.340.10">
    <property type="match status" value="1"/>
</dbReference>
<protein>
    <recommendedName>
        <fullName evidence="3">histidine kinase</fullName>
        <ecNumber evidence="3">2.7.13.3</ecNumber>
    </recommendedName>
</protein>
<dbReference type="GO" id="GO:0005886">
    <property type="term" value="C:plasma membrane"/>
    <property type="evidence" value="ECO:0007669"/>
    <property type="project" value="UniProtKB-SubCell"/>
</dbReference>
<dbReference type="PRINTS" id="PR00344">
    <property type="entry name" value="BCTRLSENSOR"/>
</dbReference>
<evidence type="ECO:0000256" key="5">
    <source>
        <dbReference type="ARBA" id="ARBA00022553"/>
    </source>
</evidence>
<evidence type="ECO:0000259" key="14">
    <source>
        <dbReference type="PROSITE" id="PS50109"/>
    </source>
</evidence>
<comment type="subcellular location">
    <subcellularLocation>
        <location evidence="2">Cell membrane</location>
    </subcellularLocation>
</comment>
<evidence type="ECO:0000256" key="6">
    <source>
        <dbReference type="ARBA" id="ARBA00022679"/>
    </source>
</evidence>
<evidence type="ECO:0000313" key="18">
    <source>
        <dbReference type="Proteomes" id="UP001221217"/>
    </source>
</evidence>
<dbReference type="GO" id="GO:0005524">
    <property type="term" value="F:ATP binding"/>
    <property type="evidence" value="ECO:0007669"/>
    <property type="project" value="UniProtKB-KW"/>
</dbReference>
<dbReference type="PANTHER" id="PTHR45453">
    <property type="entry name" value="PHOSPHATE REGULON SENSOR PROTEIN PHOR"/>
    <property type="match status" value="1"/>
</dbReference>
<keyword evidence="10" id="KW-0902">Two-component regulatory system</keyword>
<dbReference type="GO" id="GO:0004721">
    <property type="term" value="F:phosphoprotein phosphatase activity"/>
    <property type="evidence" value="ECO:0007669"/>
    <property type="project" value="TreeGrafter"/>
</dbReference>
<dbReference type="Pfam" id="PF00512">
    <property type="entry name" value="HisKA"/>
    <property type="match status" value="1"/>
</dbReference>
<feature type="domain" description="Histidine kinase" evidence="14">
    <location>
        <begin position="372"/>
        <end position="587"/>
    </location>
</feature>
<dbReference type="Gene3D" id="3.30.565.10">
    <property type="entry name" value="Histidine kinase-like ATPase, C-terminal domain"/>
    <property type="match status" value="1"/>
</dbReference>
<dbReference type="InterPro" id="IPR050351">
    <property type="entry name" value="BphY/WalK/GraS-like"/>
</dbReference>
<keyword evidence="13" id="KW-0812">Transmembrane</keyword>
<feature type="coiled-coil region" evidence="12">
    <location>
        <begin position="227"/>
        <end position="254"/>
    </location>
</feature>
<dbReference type="Proteomes" id="UP001221217">
    <property type="component" value="Unassembled WGS sequence"/>
</dbReference>
<accession>A0AAJ1MJF8</accession>
<comment type="caution">
    <text evidence="17">The sequence shown here is derived from an EMBL/GenBank/DDBJ whole genome shotgun (WGS) entry which is preliminary data.</text>
</comment>
<evidence type="ECO:0000256" key="8">
    <source>
        <dbReference type="ARBA" id="ARBA00022777"/>
    </source>
</evidence>
<dbReference type="InterPro" id="IPR000014">
    <property type="entry name" value="PAS"/>
</dbReference>
<dbReference type="Pfam" id="PF08448">
    <property type="entry name" value="PAS_4"/>
    <property type="match status" value="1"/>
</dbReference>
<dbReference type="InterPro" id="IPR035965">
    <property type="entry name" value="PAS-like_dom_sf"/>
</dbReference>
<dbReference type="Gene3D" id="1.10.287.130">
    <property type="match status" value="1"/>
</dbReference>
<dbReference type="SMART" id="SM00388">
    <property type="entry name" value="HisKA"/>
    <property type="match status" value="1"/>
</dbReference>
<dbReference type="SUPFAM" id="SSF55874">
    <property type="entry name" value="ATPase domain of HSP90 chaperone/DNA topoisomerase II/histidine kinase"/>
    <property type="match status" value="1"/>
</dbReference>
<dbReference type="SUPFAM" id="SSF55785">
    <property type="entry name" value="PYP-like sensor domain (PAS domain)"/>
    <property type="match status" value="1"/>
</dbReference>
<keyword evidence="4" id="KW-1003">Cell membrane</keyword>
<keyword evidence="8" id="KW-0418">Kinase</keyword>
<dbReference type="Pfam" id="PF02518">
    <property type="entry name" value="HATPase_c"/>
    <property type="match status" value="1"/>
</dbReference>
<dbReference type="SMART" id="SM00091">
    <property type="entry name" value="PAS"/>
    <property type="match status" value="1"/>
</dbReference>
<dbReference type="InterPro" id="IPR003660">
    <property type="entry name" value="HAMP_dom"/>
</dbReference>
<dbReference type="PROSITE" id="PS50112">
    <property type="entry name" value="PAS"/>
    <property type="match status" value="1"/>
</dbReference>
<evidence type="ECO:0000256" key="10">
    <source>
        <dbReference type="ARBA" id="ARBA00023012"/>
    </source>
</evidence>
<feature type="transmembrane region" description="Helical" evidence="13">
    <location>
        <begin position="6"/>
        <end position="28"/>
    </location>
</feature>
<evidence type="ECO:0000259" key="16">
    <source>
        <dbReference type="PROSITE" id="PS50885"/>
    </source>
</evidence>
<dbReference type="EMBL" id="JAQQAL010000009">
    <property type="protein sequence ID" value="MDC7225751.1"/>
    <property type="molecule type" value="Genomic_DNA"/>
</dbReference>
<dbReference type="CDD" id="cd00075">
    <property type="entry name" value="HATPase"/>
    <property type="match status" value="1"/>
</dbReference>
<dbReference type="InterPro" id="IPR005467">
    <property type="entry name" value="His_kinase_dom"/>
</dbReference>
<evidence type="ECO:0000256" key="12">
    <source>
        <dbReference type="SAM" id="Coils"/>
    </source>
</evidence>
<keyword evidence="5" id="KW-0597">Phosphoprotein</keyword>
<dbReference type="EC" id="2.7.13.3" evidence="3"/>
<dbReference type="CDD" id="cd00082">
    <property type="entry name" value="HisKA"/>
    <property type="match status" value="1"/>
</dbReference>
<evidence type="ECO:0000256" key="9">
    <source>
        <dbReference type="ARBA" id="ARBA00022840"/>
    </source>
</evidence>
<dbReference type="AlphaFoldDB" id="A0AAJ1MJF8"/>
<evidence type="ECO:0000256" key="7">
    <source>
        <dbReference type="ARBA" id="ARBA00022741"/>
    </source>
</evidence>
<dbReference type="GO" id="GO:0016036">
    <property type="term" value="P:cellular response to phosphate starvation"/>
    <property type="evidence" value="ECO:0007669"/>
    <property type="project" value="TreeGrafter"/>
</dbReference>
<keyword evidence="9 17" id="KW-0067">ATP-binding</keyword>
<dbReference type="FunFam" id="3.30.565.10:FF:000006">
    <property type="entry name" value="Sensor histidine kinase WalK"/>
    <property type="match status" value="1"/>
</dbReference>
<dbReference type="Gene3D" id="3.30.450.20">
    <property type="entry name" value="PAS domain"/>
    <property type="match status" value="1"/>
</dbReference>
<dbReference type="InterPro" id="IPR003594">
    <property type="entry name" value="HATPase_dom"/>
</dbReference>
<dbReference type="FunFam" id="1.10.287.130:FF:000008">
    <property type="entry name" value="Two-component sensor histidine kinase"/>
    <property type="match status" value="1"/>
</dbReference>
<name>A0AAJ1MJF8_9SPIO</name>
<gene>
    <name evidence="17" type="ORF">PQJ61_03180</name>
</gene>
<dbReference type="CDD" id="cd06225">
    <property type="entry name" value="HAMP"/>
    <property type="match status" value="1"/>
</dbReference>
<dbReference type="SMART" id="SM00387">
    <property type="entry name" value="HATPase_c"/>
    <property type="match status" value="1"/>
</dbReference>
<dbReference type="CDD" id="cd00130">
    <property type="entry name" value="PAS"/>
    <property type="match status" value="1"/>
</dbReference>
<evidence type="ECO:0000256" key="1">
    <source>
        <dbReference type="ARBA" id="ARBA00000085"/>
    </source>
</evidence>
<evidence type="ECO:0000256" key="3">
    <source>
        <dbReference type="ARBA" id="ARBA00012438"/>
    </source>
</evidence>
<organism evidence="17 18">
    <name type="scientific">Candidatus Thalassospirochaeta sargassi</name>
    <dbReference type="NCBI Taxonomy" id="3119039"/>
    <lineage>
        <taxon>Bacteria</taxon>
        <taxon>Pseudomonadati</taxon>
        <taxon>Spirochaetota</taxon>
        <taxon>Spirochaetia</taxon>
        <taxon>Spirochaetales</taxon>
        <taxon>Spirochaetaceae</taxon>
        <taxon>Candidatus Thalassospirochaeta</taxon>
    </lineage>
</organism>
<feature type="domain" description="HAMP" evidence="16">
    <location>
        <begin position="207"/>
        <end position="242"/>
    </location>
</feature>
<evidence type="ECO:0000256" key="2">
    <source>
        <dbReference type="ARBA" id="ARBA00004236"/>
    </source>
</evidence>
<dbReference type="PROSITE" id="PS50885">
    <property type="entry name" value="HAMP"/>
    <property type="match status" value="1"/>
</dbReference>
<sequence length="587" mass="65627">MKTRPLFGGTFIILITMVVIAIAPITIFNIQGFKDFFYSETEIYLIESCSLIKNLFPAYNSEDSSELESFADHAADSTRLRVTIIDDSGLVLSDSHNIITEMNNHADRPEVVSAMRDGIGTSVRNSATMANEMMYAAVRVDFRDSSKGTIRLARSLADIEERISRITRNTLLAGFIALALAAWVSFLVAGHVSLLIKKIKVTSRFYASGDFSEQLMISHPEEIAELADDLNEMGDQLKERIEMIEEQKNELQLILDNMTEPVLYTDKDLHLLRINGAAEKLFNIQEENHKGKSILEVFMNSELNSFAEMLVRERLSKETIINLDLPKTFHLEIHGTVLFDNSGDNVIALLLVMHDITKTRKLEEMRKDFVANVSHELKTPVTMIKGYVETLLDSPERDPAKTDEFLQIIERHSLRVEAIINDLLFLSGIEKNDSDSLALEDIPAIDLITSAVTSCEPNAEDKDIKINIECDENIMMNVYPLLAEQAVINLVDNAVKYSGKGTEIFVRVKPGENGKTCLTVRDQGCGITAGQQERIFERFYRVDKARSRESGGTGLGLSIVKHIALTHNGSINLKSTPGEGSEFTLCI</sequence>
<keyword evidence="6" id="KW-0808">Transferase</keyword>
<dbReference type="InterPro" id="IPR004358">
    <property type="entry name" value="Sig_transdc_His_kin-like_C"/>
</dbReference>
<feature type="transmembrane region" description="Helical" evidence="13">
    <location>
        <begin position="171"/>
        <end position="196"/>
    </location>
</feature>
<evidence type="ECO:0000256" key="13">
    <source>
        <dbReference type="SAM" id="Phobius"/>
    </source>
</evidence>
<dbReference type="SUPFAM" id="SSF47384">
    <property type="entry name" value="Homodimeric domain of signal transducing histidine kinase"/>
    <property type="match status" value="1"/>
</dbReference>
<keyword evidence="7" id="KW-0547">Nucleotide-binding</keyword>
<dbReference type="GO" id="GO:0000155">
    <property type="term" value="F:phosphorelay sensor kinase activity"/>
    <property type="evidence" value="ECO:0007669"/>
    <property type="project" value="InterPro"/>
</dbReference>
<dbReference type="InterPro" id="IPR003661">
    <property type="entry name" value="HisK_dim/P_dom"/>
</dbReference>
<reference evidence="17 18" key="1">
    <citation type="submission" date="2022-12" db="EMBL/GenBank/DDBJ databases">
        <title>Metagenome assembled genome from gulf of manar.</title>
        <authorList>
            <person name="Kohli P."/>
            <person name="Pk S."/>
            <person name="Venkata Ramana C."/>
            <person name="Sasikala C."/>
        </authorList>
    </citation>
    <scope>NUCLEOTIDE SEQUENCE [LARGE SCALE GENOMIC DNA]</scope>
    <source>
        <strain evidence="17">JB008</strain>
    </source>
</reference>
<dbReference type="NCBIfam" id="TIGR00229">
    <property type="entry name" value="sensory_box"/>
    <property type="match status" value="1"/>
</dbReference>
<dbReference type="InterPro" id="IPR036890">
    <property type="entry name" value="HATPase_C_sf"/>
</dbReference>
<evidence type="ECO:0000313" key="17">
    <source>
        <dbReference type="EMBL" id="MDC7225751.1"/>
    </source>
</evidence>
<proteinExistence type="predicted"/>
<comment type="catalytic activity">
    <reaction evidence="1">
        <text>ATP + protein L-histidine = ADP + protein N-phospho-L-histidine.</text>
        <dbReference type="EC" id="2.7.13.3"/>
    </reaction>
</comment>
<evidence type="ECO:0000256" key="11">
    <source>
        <dbReference type="ARBA" id="ARBA00023136"/>
    </source>
</evidence>
<evidence type="ECO:0000256" key="4">
    <source>
        <dbReference type="ARBA" id="ARBA00022475"/>
    </source>
</evidence>
<dbReference type="PROSITE" id="PS50109">
    <property type="entry name" value="HIS_KIN"/>
    <property type="match status" value="1"/>
</dbReference>
<keyword evidence="12" id="KW-0175">Coiled coil</keyword>
<dbReference type="InterPro" id="IPR036097">
    <property type="entry name" value="HisK_dim/P_sf"/>
</dbReference>
<dbReference type="PANTHER" id="PTHR45453:SF1">
    <property type="entry name" value="PHOSPHATE REGULON SENSOR PROTEIN PHOR"/>
    <property type="match status" value="1"/>
</dbReference>
<keyword evidence="11 13" id="KW-0472">Membrane</keyword>
<evidence type="ECO:0000259" key="15">
    <source>
        <dbReference type="PROSITE" id="PS50112"/>
    </source>
</evidence>
<keyword evidence="13" id="KW-1133">Transmembrane helix</keyword>